<dbReference type="EMBL" id="ADZX01000636">
    <property type="protein sequence ID" value="EFK95848.1"/>
    <property type="molecule type" value="Genomic_DNA"/>
</dbReference>
<organism evidence="2">
    <name type="scientific">sediment metagenome</name>
    <dbReference type="NCBI Taxonomy" id="749907"/>
    <lineage>
        <taxon>unclassified sequences</taxon>
        <taxon>metagenomes</taxon>
        <taxon>ecological metagenomes</taxon>
    </lineage>
</organism>
<keyword evidence="1" id="KW-0472">Membrane</keyword>
<protein>
    <submittedName>
        <fullName evidence="2">Uncharacterized protein</fullName>
    </submittedName>
</protein>
<accession>D9PKR5</accession>
<feature type="transmembrane region" description="Helical" evidence="1">
    <location>
        <begin position="21"/>
        <end position="45"/>
    </location>
</feature>
<sequence>MTSRLHNLLSGEQKRAIRYLYLARVGAVGATILSVAFIVCIFALLPTYMGIQNELASLRVDVEQRANGLEDKTDLEKRSERIKSFAMTLTPYAQESNTTRMVSAVLMERPASVRVKGITYDVDARMVTVEGVAETRSEYLRYESALKKREDVVRVERPISIFEGGANIQFRIQVFFAEQ</sequence>
<gene>
    <name evidence="2" type="ORF">LDC_2134</name>
</gene>
<comment type="caution">
    <text evidence="2">The sequence shown here is derived from an EMBL/GenBank/DDBJ whole genome shotgun (WGS) entry which is preliminary data.</text>
</comment>
<evidence type="ECO:0000256" key="1">
    <source>
        <dbReference type="SAM" id="Phobius"/>
    </source>
</evidence>
<dbReference type="AlphaFoldDB" id="D9PKR5"/>
<proteinExistence type="predicted"/>
<name>D9PKR5_9ZZZZ</name>
<keyword evidence="1" id="KW-0812">Transmembrane</keyword>
<keyword evidence="1" id="KW-1133">Transmembrane helix</keyword>
<evidence type="ECO:0000313" key="2">
    <source>
        <dbReference type="EMBL" id="EFK95848.1"/>
    </source>
</evidence>
<reference evidence="2" key="1">
    <citation type="submission" date="2010-07" db="EMBL/GenBank/DDBJ databases">
        <authorList>
            <consortium name="CONSOLIDER consortium CSD2007-00005"/>
            <person name="Guazzaroni M.-E."/>
            <person name="Richter M."/>
            <person name="Garcia-Salamanca A."/>
            <person name="Yarza P."/>
            <person name="Ferrer M."/>
        </authorList>
    </citation>
    <scope>NUCLEOTIDE SEQUENCE</scope>
</reference>
<reference evidence="2" key="2">
    <citation type="journal article" date="2011" name="Microb. Ecol.">
        <title>Taxonomic and Functional Metagenomic Profiling of the Microbial Community in the Anoxic Sediment of a Sub-saline Shallow Lake (Laguna de Carrizo, Central Spain).</title>
        <authorList>
            <person name="Ferrer M."/>
            <person name="Guazzaroni M.E."/>
            <person name="Richter M."/>
            <person name="Garcia-Salamanca A."/>
            <person name="Yarza P."/>
            <person name="Suarez-Suarez A."/>
            <person name="Solano J."/>
            <person name="Alcaide M."/>
            <person name="van Dillewijn P."/>
            <person name="Molina-Henares M.A."/>
            <person name="Lopez-Cortes N."/>
            <person name="Al-Ramahi Y."/>
            <person name="Guerrero C."/>
            <person name="Acosta A."/>
            <person name="de Eugenio L.I."/>
            <person name="Martinez V."/>
            <person name="Marques S."/>
            <person name="Rojo F."/>
            <person name="Santero E."/>
            <person name="Genilloud O."/>
            <person name="Perez-Perez J."/>
            <person name="Rossello-Mora R."/>
            <person name="Ramos J.L."/>
        </authorList>
    </citation>
    <scope>NUCLEOTIDE SEQUENCE</scope>
</reference>